<gene>
    <name evidence="1" type="ORF">XELAEV_18008921mg</name>
</gene>
<accession>A0A974I033</accession>
<reference evidence="2" key="1">
    <citation type="journal article" date="2016" name="Nature">
        <title>Genome evolution in the allotetraploid frog Xenopus laevis.</title>
        <authorList>
            <person name="Session A.M."/>
            <person name="Uno Y."/>
            <person name="Kwon T."/>
            <person name="Chapman J.A."/>
            <person name="Toyoda A."/>
            <person name="Takahashi S."/>
            <person name="Fukui A."/>
            <person name="Hikosaka A."/>
            <person name="Suzuki A."/>
            <person name="Kondo M."/>
            <person name="van Heeringen S.J."/>
            <person name="Quigley I."/>
            <person name="Heinz S."/>
            <person name="Ogino H."/>
            <person name="Ochi H."/>
            <person name="Hellsten U."/>
            <person name="Lyons J.B."/>
            <person name="Simakov O."/>
            <person name="Putnam N."/>
            <person name="Stites J."/>
            <person name="Kuroki Y."/>
            <person name="Tanaka T."/>
            <person name="Michiue T."/>
            <person name="Watanabe M."/>
            <person name="Bogdanovic O."/>
            <person name="Lister R."/>
            <person name="Georgiou G."/>
            <person name="Paranjpe S.S."/>
            <person name="van Kruijsbergen I."/>
            <person name="Shu S."/>
            <person name="Carlson J."/>
            <person name="Kinoshita T."/>
            <person name="Ohta Y."/>
            <person name="Mawaribuchi S."/>
            <person name="Jenkins J."/>
            <person name="Grimwood J."/>
            <person name="Schmutz J."/>
            <person name="Mitros T."/>
            <person name="Mozaffari S.V."/>
            <person name="Suzuki Y."/>
            <person name="Haramoto Y."/>
            <person name="Yamamoto T.S."/>
            <person name="Takagi C."/>
            <person name="Heald R."/>
            <person name="Miller K."/>
            <person name="Haudenschild C."/>
            <person name="Kitzman J."/>
            <person name="Nakayama T."/>
            <person name="Izutsu Y."/>
            <person name="Robert J."/>
            <person name="Fortriede J."/>
            <person name="Burns K."/>
            <person name="Lotay V."/>
            <person name="Karimi K."/>
            <person name="Yasuoka Y."/>
            <person name="Dichmann D.S."/>
            <person name="Flajnik M.F."/>
            <person name="Houston D.W."/>
            <person name="Shendure J."/>
            <person name="DuPasquier L."/>
            <person name="Vize P.D."/>
            <person name="Zorn A.M."/>
            <person name="Ito M."/>
            <person name="Marcotte E.M."/>
            <person name="Wallingford J.B."/>
            <person name="Ito Y."/>
            <person name="Asashima M."/>
            <person name="Ueno N."/>
            <person name="Matsuda Y."/>
            <person name="Veenstra G.J."/>
            <person name="Fujiyama A."/>
            <person name="Harland R.M."/>
            <person name="Taira M."/>
            <person name="Rokhsar D.S."/>
        </authorList>
    </citation>
    <scope>NUCLEOTIDE SEQUENCE [LARGE SCALE GENOMIC DNA]</scope>
    <source>
        <strain evidence="2">J</strain>
    </source>
</reference>
<name>A0A974I033_XENLA</name>
<dbReference type="EMBL" id="CM004467">
    <property type="protein sequence ID" value="OCT96709.1"/>
    <property type="molecule type" value="Genomic_DNA"/>
</dbReference>
<proteinExistence type="predicted"/>
<dbReference type="AlphaFoldDB" id="A0A974I033"/>
<sequence length="85" mass="9329">MRTSSYSFTYVHIRGHLLKSGNCGNPGATVASGASTTFEPPDAAVLRLKQEASYSSNKHNSIEMDCALHKYITRNYEGSQVWCGE</sequence>
<dbReference type="Proteomes" id="UP000694892">
    <property type="component" value="Chromosome 1S"/>
</dbReference>
<protein>
    <submittedName>
        <fullName evidence="1">Uncharacterized protein</fullName>
    </submittedName>
</protein>
<evidence type="ECO:0000313" key="2">
    <source>
        <dbReference type="Proteomes" id="UP000694892"/>
    </source>
</evidence>
<organism evidence="1 2">
    <name type="scientific">Xenopus laevis</name>
    <name type="common">African clawed frog</name>
    <dbReference type="NCBI Taxonomy" id="8355"/>
    <lineage>
        <taxon>Eukaryota</taxon>
        <taxon>Metazoa</taxon>
        <taxon>Chordata</taxon>
        <taxon>Craniata</taxon>
        <taxon>Vertebrata</taxon>
        <taxon>Euteleostomi</taxon>
        <taxon>Amphibia</taxon>
        <taxon>Batrachia</taxon>
        <taxon>Anura</taxon>
        <taxon>Pipoidea</taxon>
        <taxon>Pipidae</taxon>
        <taxon>Xenopodinae</taxon>
        <taxon>Xenopus</taxon>
        <taxon>Xenopus</taxon>
    </lineage>
</organism>
<evidence type="ECO:0000313" key="1">
    <source>
        <dbReference type="EMBL" id="OCT96709.1"/>
    </source>
</evidence>